<dbReference type="AlphaFoldDB" id="A0A4S2L4M9"/>
<evidence type="ECO:0000256" key="1">
    <source>
        <dbReference type="SAM" id="MobiDB-lite"/>
    </source>
</evidence>
<dbReference type="EMBL" id="QBLH01000185">
    <property type="protein sequence ID" value="TGZ57216.1"/>
    <property type="molecule type" value="Genomic_DNA"/>
</dbReference>
<reference evidence="2 3" key="1">
    <citation type="journal article" date="2019" name="Philos. Trans. R. Soc. Lond., B, Biol. Sci.">
        <title>Ant behaviour and brain gene expression of defending hosts depend on the ecological success of the intruding social parasite.</title>
        <authorList>
            <person name="Kaur R."/>
            <person name="Stoldt M."/>
            <person name="Jongepier E."/>
            <person name="Feldmeyer B."/>
            <person name="Menzel F."/>
            <person name="Bornberg-Bauer E."/>
            <person name="Foitzik S."/>
        </authorList>
    </citation>
    <scope>NUCLEOTIDE SEQUENCE [LARGE SCALE GENOMIC DNA]</scope>
    <source>
        <tissue evidence="2">Whole body</tissue>
    </source>
</reference>
<protein>
    <submittedName>
        <fullName evidence="2">Uncharacterized protein</fullName>
    </submittedName>
</protein>
<evidence type="ECO:0000313" key="3">
    <source>
        <dbReference type="Proteomes" id="UP000310200"/>
    </source>
</evidence>
<organism evidence="2 3">
    <name type="scientific">Temnothorax longispinosus</name>
    <dbReference type="NCBI Taxonomy" id="300112"/>
    <lineage>
        <taxon>Eukaryota</taxon>
        <taxon>Metazoa</taxon>
        <taxon>Ecdysozoa</taxon>
        <taxon>Arthropoda</taxon>
        <taxon>Hexapoda</taxon>
        <taxon>Insecta</taxon>
        <taxon>Pterygota</taxon>
        <taxon>Neoptera</taxon>
        <taxon>Endopterygota</taxon>
        <taxon>Hymenoptera</taxon>
        <taxon>Apocrita</taxon>
        <taxon>Aculeata</taxon>
        <taxon>Formicoidea</taxon>
        <taxon>Formicidae</taxon>
        <taxon>Myrmicinae</taxon>
        <taxon>Temnothorax</taxon>
    </lineage>
</organism>
<accession>A0A4S2L4M9</accession>
<proteinExistence type="predicted"/>
<keyword evidence="3" id="KW-1185">Reference proteome</keyword>
<dbReference type="Proteomes" id="UP000310200">
    <property type="component" value="Unassembled WGS sequence"/>
</dbReference>
<evidence type="ECO:0000313" key="2">
    <source>
        <dbReference type="EMBL" id="TGZ57216.1"/>
    </source>
</evidence>
<comment type="caution">
    <text evidence="2">The sequence shown here is derived from an EMBL/GenBank/DDBJ whole genome shotgun (WGS) entry which is preliminary data.</text>
</comment>
<gene>
    <name evidence="2" type="ORF">DBV15_10335</name>
</gene>
<feature type="region of interest" description="Disordered" evidence="1">
    <location>
        <begin position="15"/>
        <end position="56"/>
    </location>
</feature>
<sequence length="87" mass="9698">MVFSRGIGAPTILGISRTTERTKLARRPGQRNERDGSSPGEERWPISRYSAHMPRPTIRRSCGGGGHELRTAVHSSYSSTKIIDNKY</sequence>
<feature type="compositionally biased region" description="Basic and acidic residues" evidence="1">
    <location>
        <begin position="30"/>
        <end position="45"/>
    </location>
</feature>
<name>A0A4S2L4M9_9HYME</name>